<name>A0ABS4J1B4_9BACL</name>
<evidence type="ECO:0000313" key="2">
    <source>
        <dbReference type="Proteomes" id="UP001519287"/>
    </source>
</evidence>
<protein>
    <recommendedName>
        <fullName evidence="3">DUF4912 domain-containing protein</fullName>
    </recommendedName>
</protein>
<evidence type="ECO:0000313" key="1">
    <source>
        <dbReference type="EMBL" id="MBP1993583.1"/>
    </source>
</evidence>
<gene>
    <name evidence="1" type="ORF">J2Z66_005205</name>
</gene>
<dbReference type="InterPro" id="IPR032585">
    <property type="entry name" value="DUF4912"/>
</dbReference>
<dbReference type="Pfam" id="PF16258">
    <property type="entry name" value="DUF4912"/>
    <property type="match status" value="1"/>
</dbReference>
<accession>A0ABS4J1B4</accession>
<dbReference type="RefSeq" id="WP_209975464.1">
    <property type="nucleotide sequence ID" value="NZ_JAGGLB010000019.1"/>
</dbReference>
<evidence type="ECO:0008006" key="3">
    <source>
        <dbReference type="Google" id="ProtNLM"/>
    </source>
</evidence>
<dbReference type="EMBL" id="JAGGLB010000019">
    <property type="protein sequence ID" value="MBP1993583.1"/>
    <property type="molecule type" value="Genomic_DNA"/>
</dbReference>
<comment type="caution">
    <text evidence="1">The sequence shown here is derived from an EMBL/GenBank/DDBJ whole genome shotgun (WGS) entry which is preliminary data.</text>
</comment>
<keyword evidence="2" id="KW-1185">Reference proteome</keyword>
<proteinExistence type="predicted"/>
<organism evidence="1 2">
    <name type="scientific">Paenibacillus eucommiae</name>
    <dbReference type="NCBI Taxonomy" id="1355755"/>
    <lineage>
        <taxon>Bacteria</taxon>
        <taxon>Bacillati</taxon>
        <taxon>Bacillota</taxon>
        <taxon>Bacilli</taxon>
        <taxon>Bacillales</taxon>
        <taxon>Paenibacillaceae</taxon>
        <taxon>Paenibacillus</taxon>
    </lineage>
</organism>
<reference evidence="1 2" key="1">
    <citation type="submission" date="2021-03" db="EMBL/GenBank/DDBJ databases">
        <title>Genomic Encyclopedia of Type Strains, Phase IV (KMG-IV): sequencing the most valuable type-strain genomes for metagenomic binning, comparative biology and taxonomic classification.</title>
        <authorList>
            <person name="Goeker M."/>
        </authorList>
    </citation>
    <scope>NUCLEOTIDE SEQUENCE [LARGE SCALE GENOMIC DNA]</scope>
    <source>
        <strain evidence="1 2">DSM 26048</strain>
    </source>
</reference>
<sequence length="215" mass="24462">MCVNEITSSLSSRTERNTLFLLLQNVTTLFAYWRLTPSKIAMILEHFGSDWLSLQPTLRLYTMTGIALDSNPARVTRQLPLYEQDSCYIQELKQGQTYVAELGIWNKQSQFIPLMRSNSIVLPAADHKFSPLKPISSDELDIDHVVYGHFLSGEVETTLPDEYDRFSAYTIYSYEKSDLLEQVADDDDKRSANNLTQIASEAEVGSKILIRRGVL</sequence>
<dbReference type="Proteomes" id="UP001519287">
    <property type="component" value="Unassembled WGS sequence"/>
</dbReference>